<dbReference type="EMBL" id="MCFA01000195">
    <property type="protein sequence ID" value="ORX99626.1"/>
    <property type="molecule type" value="Genomic_DNA"/>
</dbReference>
<protein>
    <submittedName>
        <fullName evidence="1">Uncharacterized protein</fullName>
    </submittedName>
</protein>
<reference evidence="1 2" key="1">
    <citation type="submission" date="2016-07" db="EMBL/GenBank/DDBJ databases">
        <title>Pervasive Adenine N6-methylation of Active Genes in Fungi.</title>
        <authorList>
            <consortium name="DOE Joint Genome Institute"/>
            <person name="Mondo S.J."/>
            <person name="Dannebaum R.O."/>
            <person name="Kuo R.C."/>
            <person name="Labutti K."/>
            <person name="Haridas S."/>
            <person name="Kuo A."/>
            <person name="Salamov A."/>
            <person name="Ahrendt S.R."/>
            <person name="Lipzen A."/>
            <person name="Sullivan W."/>
            <person name="Andreopoulos W.B."/>
            <person name="Clum A."/>
            <person name="Lindquist E."/>
            <person name="Daum C."/>
            <person name="Ramamoorthy G.K."/>
            <person name="Gryganskyi A."/>
            <person name="Culley D."/>
            <person name="Magnuson J.K."/>
            <person name="James T.Y."/>
            <person name="O'Malley M.A."/>
            <person name="Stajich J.E."/>
            <person name="Spatafora J.W."/>
            <person name="Visel A."/>
            <person name="Grigoriev I.V."/>
        </authorList>
    </citation>
    <scope>NUCLEOTIDE SEQUENCE [LARGE SCALE GENOMIC DNA]</scope>
    <source>
        <strain evidence="1 2">CBS 115471</strain>
    </source>
</reference>
<proteinExistence type="predicted"/>
<evidence type="ECO:0000313" key="1">
    <source>
        <dbReference type="EMBL" id="ORX99626.1"/>
    </source>
</evidence>
<organism evidence="1 2">
    <name type="scientific">Clohesyomyces aquaticus</name>
    <dbReference type="NCBI Taxonomy" id="1231657"/>
    <lineage>
        <taxon>Eukaryota</taxon>
        <taxon>Fungi</taxon>
        <taxon>Dikarya</taxon>
        <taxon>Ascomycota</taxon>
        <taxon>Pezizomycotina</taxon>
        <taxon>Dothideomycetes</taxon>
        <taxon>Pleosporomycetidae</taxon>
        <taxon>Pleosporales</taxon>
        <taxon>Lindgomycetaceae</taxon>
        <taxon>Clohesyomyces</taxon>
    </lineage>
</organism>
<keyword evidence="2" id="KW-1185">Reference proteome</keyword>
<comment type="caution">
    <text evidence="1">The sequence shown here is derived from an EMBL/GenBank/DDBJ whole genome shotgun (WGS) entry which is preliminary data.</text>
</comment>
<gene>
    <name evidence="1" type="ORF">BCR34DRAFT_639142</name>
</gene>
<sequence>MSSLSPKPRPTTILQCLIRQPVATRLILETSSSDSCRPSQQAEQSFRCSIRRPRHWKTARNLWCISSFHPAKRSHPVHLYPQYSLHQPAKQSAQRSGGFMSCKAPGTFGTSSSTPKPAPFSICICNKAPVQPTSVLAHSKSISDTTTDPSNPFGHLAHNKTSTAPADGFVTGKPPGTFSVPSLSGSNPSSFIIPNPKFDPLNPLGIGPYGAGDNLKEGILDRDGRRRRW</sequence>
<name>A0A1Y1YPD8_9PLEO</name>
<accession>A0A1Y1YPD8</accession>
<dbReference type="Proteomes" id="UP000193144">
    <property type="component" value="Unassembled WGS sequence"/>
</dbReference>
<evidence type="ECO:0000313" key="2">
    <source>
        <dbReference type="Proteomes" id="UP000193144"/>
    </source>
</evidence>
<dbReference type="AlphaFoldDB" id="A0A1Y1YPD8"/>